<evidence type="ECO:0000256" key="1">
    <source>
        <dbReference type="SAM" id="MobiDB-lite"/>
    </source>
</evidence>
<dbReference type="PROSITE" id="PS50925">
    <property type="entry name" value="BLUF"/>
    <property type="match status" value="1"/>
</dbReference>
<dbReference type="Gene3D" id="3.30.70.100">
    <property type="match status" value="1"/>
</dbReference>
<organism evidence="3 4">
    <name type="scientific">Methylobacterium oryzae CBMB20</name>
    <dbReference type="NCBI Taxonomy" id="693986"/>
    <lineage>
        <taxon>Bacteria</taxon>
        <taxon>Pseudomonadati</taxon>
        <taxon>Pseudomonadota</taxon>
        <taxon>Alphaproteobacteria</taxon>
        <taxon>Hyphomicrobiales</taxon>
        <taxon>Methylobacteriaceae</taxon>
        <taxon>Methylobacterium</taxon>
    </lineage>
</organism>
<dbReference type="GO" id="GO:0009882">
    <property type="term" value="F:blue light photoreceptor activity"/>
    <property type="evidence" value="ECO:0007669"/>
    <property type="project" value="InterPro"/>
</dbReference>
<dbReference type="GO" id="GO:0071949">
    <property type="term" value="F:FAD binding"/>
    <property type="evidence" value="ECO:0007669"/>
    <property type="project" value="InterPro"/>
</dbReference>
<dbReference type="InterPro" id="IPR036046">
    <property type="entry name" value="Acylphosphatase-like_dom_sf"/>
</dbReference>
<name>A0A089P248_9HYPH</name>
<dbReference type="Proteomes" id="UP000029492">
    <property type="component" value="Chromosome"/>
</dbReference>
<accession>A0A089P248</accession>
<dbReference type="STRING" id="693986.MOC_5080"/>
<feature type="compositionally biased region" description="Low complexity" evidence="1">
    <location>
        <begin position="205"/>
        <end position="223"/>
    </location>
</feature>
<dbReference type="HOGENOM" id="CLU_939448_0_0_5"/>
<dbReference type="AlphaFoldDB" id="A0A089P248"/>
<keyword evidence="4" id="KW-1185">Reference proteome</keyword>
<evidence type="ECO:0000313" key="3">
    <source>
        <dbReference type="EMBL" id="AIQ92835.1"/>
    </source>
</evidence>
<dbReference type="EMBL" id="CP003811">
    <property type="protein sequence ID" value="AIQ92835.1"/>
    <property type="molecule type" value="Genomic_DNA"/>
</dbReference>
<dbReference type="eggNOG" id="COG3804">
    <property type="taxonomic scope" value="Bacteria"/>
</dbReference>
<evidence type="ECO:0000259" key="2">
    <source>
        <dbReference type="PROSITE" id="PS50925"/>
    </source>
</evidence>
<dbReference type="InterPro" id="IPR007024">
    <property type="entry name" value="BLUF_domain"/>
</dbReference>
<dbReference type="Pfam" id="PF04940">
    <property type="entry name" value="BLUF"/>
    <property type="match status" value="1"/>
</dbReference>
<dbReference type="SUPFAM" id="SSF54975">
    <property type="entry name" value="Acylphosphatase/BLUF domain-like"/>
    <property type="match status" value="1"/>
</dbReference>
<protein>
    <submittedName>
        <fullName evidence="3">BLUF domain-containing protein</fullName>
    </submittedName>
</protein>
<gene>
    <name evidence="3" type="ORF">MOC_5080</name>
</gene>
<dbReference type="RefSeq" id="WP_043759669.1">
    <property type="nucleotide sequence ID" value="NZ_CP003811.1"/>
</dbReference>
<dbReference type="SMART" id="SM01034">
    <property type="entry name" value="BLUF"/>
    <property type="match status" value="1"/>
</dbReference>
<sequence length="326" mass="34154">MSDLYRLVYASKNLLQGSEPEVMAAVRQILDASQRNNAALGVTGALMFNAGAFAQVLEGPRRGVETTFERIQRDLRHDDVTVLQCGPAESRAFANWSMAFVGQSSSGQARFSSLSAESGFDLARLDGDRVFAMLHGLVLEEEGFPVVGADPVATAFLEAAPVEAAPLESAPVERAPLAAGPEPRAAAGLDVAQVRAEIARLRPEPASQAPGPAPAGSDRAPRAAPVLRRPAGTRGATEAALSVLKAALASERQRTTDLRAEIDGLRVALAASADRLEVLRDERDLWAGRAGLLARTLAQAAEGVRAAAPAVADETPPAAVRDTRTA</sequence>
<proteinExistence type="predicted"/>
<evidence type="ECO:0000313" key="4">
    <source>
        <dbReference type="Proteomes" id="UP000029492"/>
    </source>
</evidence>
<feature type="domain" description="BLUF" evidence="2">
    <location>
        <begin position="4"/>
        <end position="99"/>
    </location>
</feature>
<reference evidence="3 4" key="1">
    <citation type="journal article" date="2014" name="PLoS ONE">
        <title>Genome Information of Methylobacterium oryzae, a Plant-Probiotic Methylotroph in the Phyllosphere.</title>
        <authorList>
            <person name="Kwak M.J."/>
            <person name="Jeong H."/>
            <person name="Madhaiyan M."/>
            <person name="Lee Y."/>
            <person name="Sa T.M."/>
            <person name="Oh T.K."/>
            <person name="Kim J.F."/>
        </authorList>
    </citation>
    <scope>NUCLEOTIDE SEQUENCE [LARGE SCALE GENOMIC DNA]</scope>
    <source>
        <strain evidence="3 4">CBMB20</strain>
    </source>
</reference>
<dbReference type="KEGG" id="mor:MOC_5080"/>
<feature type="region of interest" description="Disordered" evidence="1">
    <location>
        <begin position="202"/>
        <end position="223"/>
    </location>
</feature>